<accession>A0A6J7L0U0</accession>
<sequence length="350" mass="38614">MEGESPVPDHNALAAGEIAALEGFMRAHHIHVNGRLVAEMISGGKSNLTFLLSDDVHRWTYRRPPYSGLTPSAHDVGREFHITNCLHGSRVPVARPVLRCDDPAILGTPFIVTEFVDGRVIRTQENLSEMSDAEVQDCTMELIRVLVDLHQIDPASVGLGDLSRRGDYMRRQFDRWAGQWDLVKNDDSPAIDALRRAVADALPKDSASTITHGDYRIDNVIFASDGTSILAVLDWELAALGDPLADLAMMCMYRGHPLDLILGEQAAWTSARLLPAEQMAEQYSMLSGRQLDHWPAYLAFANFKLAVVAQGIVHRARLDPGRTREAARVQQAVPVLIEQGLRCIALATEA</sequence>
<dbReference type="InterPro" id="IPR011009">
    <property type="entry name" value="Kinase-like_dom_sf"/>
</dbReference>
<dbReference type="PANTHER" id="PTHR47829:SF1">
    <property type="entry name" value="HAD FAMILY PHOSPHATASE"/>
    <property type="match status" value="1"/>
</dbReference>
<organism evidence="2">
    <name type="scientific">freshwater metagenome</name>
    <dbReference type="NCBI Taxonomy" id="449393"/>
    <lineage>
        <taxon>unclassified sequences</taxon>
        <taxon>metagenomes</taxon>
        <taxon>ecological metagenomes</taxon>
    </lineage>
</organism>
<evidence type="ECO:0000313" key="2">
    <source>
        <dbReference type="EMBL" id="CAB4962338.1"/>
    </source>
</evidence>
<dbReference type="SUPFAM" id="SSF56112">
    <property type="entry name" value="Protein kinase-like (PK-like)"/>
    <property type="match status" value="1"/>
</dbReference>
<dbReference type="Gene3D" id="3.90.1200.10">
    <property type="match status" value="1"/>
</dbReference>
<name>A0A6J7L0U0_9ZZZZ</name>
<dbReference type="AlphaFoldDB" id="A0A6J7L0U0"/>
<dbReference type="CDD" id="cd05154">
    <property type="entry name" value="ACAD10_11_N-like"/>
    <property type="match status" value="1"/>
</dbReference>
<gene>
    <name evidence="2" type="ORF">UFOPK3772_02294</name>
</gene>
<dbReference type="Pfam" id="PF01636">
    <property type="entry name" value="APH"/>
    <property type="match status" value="1"/>
</dbReference>
<dbReference type="InterPro" id="IPR052898">
    <property type="entry name" value="ACAD10-like"/>
</dbReference>
<dbReference type="PANTHER" id="PTHR47829">
    <property type="entry name" value="HYDROLASE, PUTATIVE (AFU_ORTHOLOGUE AFUA_1G12880)-RELATED"/>
    <property type="match status" value="1"/>
</dbReference>
<reference evidence="2" key="1">
    <citation type="submission" date="2020-05" db="EMBL/GenBank/DDBJ databases">
        <authorList>
            <person name="Chiriac C."/>
            <person name="Salcher M."/>
            <person name="Ghai R."/>
            <person name="Kavagutti S V."/>
        </authorList>
    </citation>
    <scope>NUCLEOTIDE SEQUENCE</scope>
</reference>
<dbReference type="InterPro" id="IPR041726">
    <property type="entry name" value="ACAD10_11_N"/>
</dbReference>
<feature type="domain" description="Aminoglycoside phosphotransferase" evidence="1">
    <location>
        <begin position="41"/>
        <end position="259"/>
    </location>
</feature>
<protein>
    <submittedName>
        <fullName evidence="2">Unannotated protein</fullName>
    </submittedName>
</protein>
<dbReference type="Gene3D" id="3.30.200.20">
    <property type="entry name" value="Phosphorylase Kinase, domain 1"/>
    <property type="match status" value="1"/>
</dbReference>
<evidence type="ECO:0000259" key="1">
    <source>
        <dbReference type="Pfam" id="PF01636"/>
    </source>
</evidence>
<dbReference type="InterPro" id="IPR002575">
    <property type="entry name" value="Aminoglycoside_PTrfase"/>
</dbReference>
<proteinExistence type="predicted"/>
<dbReference type="EMBL" id="CAFBNE010000082">
    <property type="protein sequence ID" value="CAB4962338.1"/>
    <property type="molecule type" value="Genomic_DNA"/>
</dbReference>